<keyword evidence="6 8" id="KW-0368">Histidine biosynthesis</keyword>
<dbReference type="NCBIfam" id="TIGR01856">
    <property type="entry name" value="hisJ_fam"/>
    <property type="match status" value="1"/>
</dbReference>
<dbReference type="PANTHER" id="PTHR21039:SF0">
    <property type="entry name" value="HISTIDINOL-PHOSPHATASE"/>
    <property type="match status" value="1"/>
</dbReference>
<evidence type="ECO:0000313" key="10">
    <source>
        <dbReference type="EMBL" id="MBC2603659.1"/>
    </source>
</evidence>
<organism evidence="10 11">
    <name type="scientific">Puniceicoccus vermicola</name>
    <dbReference type="NCBI Taxonomy" id="388746"/>
    <lineage>
        <taxon>Bacteria</taxon>
        <taxon>Pseudomonadati</taxon>
        <taxon>Verrucomicrobiota</taxon>
        <taxon>Opitutia</taxon>
        <taxon>Puniceicoccales</taxon>
        <taxon>Puniceicoccaceae</taxon>
        <taxon>Puniceicoccus</taxon>
    </lineage>
</organism>
<dbReference type="EC" id="3.1.3.15" evidence="3 8"/>
<evidence type="ECO:0000256" key="8">
    <source>
        <dbReference type="RuleBase" id="RU366003"/>
    </source>
</evidence>
<name>A0A7X1B142_9BACT</name>
<evidence type="ECO:0000256" key="1">
    <source>
        <dbReference type="ARBA" id="ARBA00004970"/>
    </source>
</evidence>
<dbReference type="GO" id="GO:0000105">
    <property type="term" value="P:L-histidine biosynthetic process"/>
    <property type="evidence" value="ECO:0007669"/>
    <property type="project" value="UniProtKB-UniRule"/>
</dbReference>
<comment type="catalytic activity">
    <reaction evidence="7 8">
        <text>L-histidinol phosphate + H2O = L-histidinol + phosphate</text>
        <dbReference type="Rhea" id="RHEA:14465"/>
        <dbReference type="ChEBI" id="CHEBI:15377"/>
        <dbReference type="ChEBI" id="CHEBI:43474"/>
        <dbReference type="ChEBI" id="CHEBI:57699"/>
        <dbReference type="ChEBI" id="CHEBI:57980"/>
        <dbReference type="EC" id="3.1.3.15"/>
    </reaction>
</comment>
<dbReference type="InterPro" id="IPR004013">
    <property type="entry name" value="PHP_dom"/>
</dbReference>
<accession>A0A7X1B142</accession>
<dbReference type="SUPFAM" id="SSF89550">
    <property type="entry name" value="PHP domain-like"/>
    <property type="match status" value="1"/>
</dbReference>
<dbReference type="EMBL" id="JACHVA010000128">
    <property type="protein sequence ID" value="MBC2603659.1"/>
    <property type="molecule type" value="Genomic_DNA"/>
</dbReference>
<evidence type="ECO:0000256" key="3">
    <source>
        <dbReference type="ARBA" id="ARBA00013085"/>
    </source>
</evidence>
<keyword evidence="11" id="KW-1185">Reference proteome</keyword>
<gene>
    <name evidence="10" type="ORF">H5P30_17900</name>
</gene>
<dbReference type="InterPro" id="IPR010140">
    <property type="entry name" value="Histidinol_P_phosphatase_HisJ"/>
</dbReference>
<keyword evidence="4 8" id="KW-0028">Amino-acid biosynthesis</keyword>
<evidence type="ECO:0000256" key="6">
    <source>
        <dbReference type="ARBA" id="ARBA00023102"/>
    </source>
</evidence>
<evidence type="ECO:0000256" key="2">
    <source>
        <dbReference type="ARBA" id="ARBA00009152"/>
    </source>
</evidence>
<evidence type="ECO:0000259" key="9">
    <source>
        <dbReference type="Pfam" id="PF02811"/>
    </source>
</evidence>
<comment type="similarity">
    <text evidence="2 8">Belongs to the PHP hydrolase family. HisK subfamily.</text>
</comment>
<dbReference type="UniPathway" id="UPA00031">
    <property type="reaction ID" value="UER00013"/>
</dbReference>
<dbReference type="Gene3D" id="3.20.20.140">
    <property type="entry name" value="Metal-dependent hydrolases"/>
    <property type="match status" value="1"/>
</dbReference>
<evidence type="ECO:0000256" key="4">
    <source>
        <dbReference type="ARBA" id="ARBA00022605"/>
    </source>
</evidence>
<dbReference type="GO" id="GO:0005737">
    <property type="term" value="C:cytoplasm"/>
    <property type="evidence" value="ECO:0007669"/>
    <property type="project" value="TreeGrafter"/>
</dbReference>
<dbReference type="GO" id="GO:0004401">
    <property type="term" value="F:histidinol-phosphatase activity"/>
    <property type="evidence" value="ECO:0007669"/>
    <property type="project" value="UniProtKB-UniRule"/>
</dbReference>
<comment type="caution">
    <text evidence="10">The sequence shown here is derived from an EMBL/GenBank/DDBJ whole genome shotgun (WGS) entry which is preliminary data.</text>
</comment>
<evidence type="ECO:0000313" key="11">
    <source>
        <dbReference type="Proteomes" id="UP000525652"/>
    </source>
</evidence>
<sequence>MHTALCGHATGTLKEYVDAAHSQNIELITFTCHVPLEPDRLFGGRGIRMTLKQLPDYRERVENARQYGEKLGVKVLCGIEGEIFPHPEAMASMKKTIEEQQFDFVLGSLHHQLNGYRDWLDEMKLIDDGDVIRTYFKGLINGVRSGVYDSIAHPDVIRIYGTVEPFPAEAYQAEIEEFLDVLKEEDHCMEVNTSGLIKGVYEVHPAPVVLDWAAARGIKLTMGSDAHAPSQVGQHFDAVREMLRQKGFKSLYYFENRERKETPL</sequence>
<dbReference type="Pfam" id="PF02811">
    <property type="entry name" value="PHP"/>
    <property type="match status" value="1"/>
</dbReference>
<comment type="pathway">
    <text evidence="1 8">Amino-acid biosynthesis; L-histidine biosynthesis; L-histidine from 5-phospho-alpha-D-ribose 1-diphosphate: step 8/9.</text>
</comment>
<feature type="domain" description="PHP" evidence="9">
    <location>
        <begin position="1"/>
        <end position="194"/>
    </location>
</feature>
<proteinExistence type="inferred from homology"/>
<evidence type="ECO:0000256" key="7">
    <source>
        <dbReference type="ARBA" id="ARBA00049158"/>
    </source>
</evidence>
<evidence type="ECO:0000256" key="5">
    <source>
        <dbReference type="ARBA" id="ARBA00022801"/>
    </source>
</evidence>
<dbReference type="InterPro" id="IPR016195">
    <property type="entry name" value="Pol/histidinol_Pase-like"/>
</dbReference>
<reference evidence="10 11" key="1">
    <citation type="submission" date="2020-07" db="EMBL/GenBank/DDBJ databases">
        <authorList>
            <person name="Feng X."/>
        </authorList>
    </citation>
    <scope>NUCLEOTIDE SEQUENCE [LARGE SCALE GENOMIC DNA]</scope>
    <source>
        <strain evidence="10 11">JCM14086</strain>
    </source>
</reference>
<dbReference type="CDD" id="cd12110">
    <property type="entry name" value="PHP_HisPPase_Hisj_like"/>
    <property type="match status" value="1"/>
</dbReference>
<keyword evidence="5 8" id="KW-0378">Hydrolase</keyword>
<dbReference type="AlphaFoldDB" id="A0A7X1B142"/>
<dbReference type="Proteomes" id="UP000525652">
    <property type="component" value="Unassembled WGS sequence"/>
</dbReference>
<protein>
    <recommendedName>
        <fullName evidence="3 8">Histidinol-phosphatase</fullName>
        <shortName evidence="8">HolPase</shortName>
        <ecNumber evidence="3 8">3.1.3.15</ecNumber>
    </recommendedName>
</protein>
<dbReference type="PANTHER" id="PTHR21039">
    <property type="entry name" value="HISTIDINOL PHOSPHATASE-RELATED"/>
    <property type="match status" value="1"/>
</dbReference>